<keyword evidence="11" id="KW-0289">Folate biosynthesis</keyword>
<dbReference type="PANTHER" id="PTHR11109:SF7">
    <property type="entry name" value="GTP CYCLOHYDROLASE 1"/>
    <property type="match status" value="1"/>
</dbReference>
<evidence type="ECO:0000256" key="5">
    <source>
        <dbReference type="ARBA" id="ARBA00022563"/>
    </source>
</evidence>
<keyword evidence="13" id="KW-0479">Metal-binding</keyword>
<dbReference type="InterPro" id="IPR000550">
    <property type="entry name" value="Hppk"/>
</dbReference>
<dbReference type="EMBL" id="AZGK01000001">
    <property type="protein sequence ID" value="KRM47843.1"/>
    <property type="molecule type" value="Genomic_DNA"/>
</dbReference>
<dbReference type="GO" id="GO:0046654">
    <property type="term" value="P:tetrahydrofolate biosynthetic process"/>
    <property type="evidence" value="ECO:0007669"/>
    <property type="project" value="UniProtKB-UniRule"/>
</dbReference>
<comment type="pathway">
    <text evidence="3">Cofactor biosynthesis; tetrahydrofolate biosynthesis; 2-amino-4-hydroxy-6-hydroxymethyl-7,8-dihydropteridine diphosphate from 7,8-dihydroneopterin triphosphate: step 4/4.</text>
</comment>
<dbReference type="UniPathway" id="UPA00848">
    <property type="reaction ID" value="UER00151"/>
</dbReference>
<dbReference type="PATRIC" id="fig|1423784.4.peg.322"/>
<dbReference type="SUPFAM" id="SSF55083">
    <property type="entry name" value="6-hydroxymethyl-7,8-dihydropterin pyrophosphokinase, HPPK"/>
    <property type="match status" value="1"/>
</dbReference>
<dbReference type="Gene3D" id="1.10.286.10">
    <property type="match status" value="1"/>
</dbReference>
<evidence type="ECO:0000313" key="15">
    <source>
        <dbReference type="EMBL" id="KRM47843.1"/>
    </source>
</evidence>
<evidence type="ECO:0000259" key="14">
    <source>
        <dbReference type="PROSITE" id="PS00794"/>
    </source>
</evidence>
<dbReference type="CDD" id="cd00483">
    <property type="entry name" value="HPPK"/>
    <property type="match status" value="1"/>
</dbReference>
<comment type="subunit">
    <text evidence="13">Homopolymer.</text>
</comment>
<evidence type="ECO:0000256" key="12">
    <source>
        <dbReference type="ARBA" id="ARBA00023134"/>
    </source>
</evidence>
<evidence type="ECO:0000256" key="8">
    <source>
        <dbReference type="ARBA" id="ARBA00022777"/>
    </source>
</evidence>
<sequence length="353" mass="39909">MDEVYLSLGSNIGNRQAFLEQAIHGLGNDPQILIEKQADFYETSPVGGVKQRAFINTAVKIGTTYSPEALLEVIHQIESGLHRTRKIHWGPRTVDIDIIFFGNQKIQTANLSVPHPEAFKRLFVLVPILELVDEHFSQYEQIKQAVESLKNQDQTIQKVNPANDFATEVKTNVTHILSAIGDDPNRKGLIETPDRVARMYADIFDSIGIEDFQDYKLFDSPESNDSKTIMVKEIPFYSMCEHHMMPFWGKVSVAYLPDNGKIIGLSKIPRLVDFVSHKLSLQEKITDDVLDQMEKILHPKGVGVVVDARHMCIEMRGVKKTGTVTRTTKFSGVFQQNDELRSEFLNSIQVGQI</sequence>
<dbReference type="Gene3D" id="3.30.1130.10">
    <property type="match status" value="1"/>
</dbReference>
<dbReference type="GO" id="GO:0016301">
    <property type="term" value="F:kinase activity"/>
    <property type="evidence" value="ECO:0007669"/>
    <property type="project" value="UniProtKB-KW"/>
</dbReference>
<keyword evidence="8" id="KW-0418">Kinase</keyword>
<accession>A0A0R1Z9Q8</accession>
<evidence type="ECO:0000256" key="11">
    <source>
        <dbReference type="ARBA" id="ARBA00022909"/>
    </source>
</evidence>
<keyword evidence="12 13" id="KW-0342">GTP-binding</keyword>
<dbReference type="GO" id="GO:0008270">
    <property type="term" value="F:zinc ion binding"/>
    <property type="evidence" value="ECO:0007669"/>
    <property type="project" value="UniProtKB-UniRule"/>
</dbReference>
<dbReference type="InterPro" id="IPR043134">
    <property type="entry name" value="GTP-CH-I_N"/>
</dbReference>
<dbReference type="NCBIfam" id="TIGR01498">
    <property type="entry name" value="folK"/>
    <property type="match status" value="1"/>
</dbReference>
<feature type="binding site" evidence="13">
    <location>
        <position position="243"/>
    </location>
    <ligand>
        <name>Zn(2+)</name>
        <dbReference type="ChEBI" id="CHEBI:29105"/>
    </ligand>
</feature>
<dbReference type="GO" id="GO:0046656">
    <property type="term" value="P:folic acid biosynthetic process"/>
    <property type="evidence" value="ECO:0007669"/>
    <property type="project" value="UniProtKB-KW"/>
</dbReference>
<dbReference type="Gene3D" id="3.30.70.560">
    <property type="entry name" value="7,8-Dihydro-6-hydroxymethylpterin-pyrophosphokinase HPPK"/>
    <property type="match status" value="1"/>
</dbReference>
<dbReference type="Proteomes" id="UP000051957">
    <property type="component" value="Unassembled WGS sequence"/>
</dbReference>
<feature type="binding site" evidence="13">
    <location>
        <position position="240"/>
    </location>
    <ligand>
        <name>Zn(2+)</name>
        <dbReference type="ChEBI" id="CHEBI:29105"/>
    </ligand>
</feature>
<dbReference type="PROSITE" id="PS00859">
    <property type="entry name" value="GTP_CYCLOHYDROL_1_1"/>
    <property type="match status" value="1"/>
</dbReference>
<evidence type="ECO:0000256" key="10">
    <source>
        <dbReference type="ARBA" id="ARBA00022840"/>
    </source>
</evidence>
<dbReference type="NCBIfam" id="TIGR00063">
    <property type="entry name" value="folE"/>
    <property type="match status" value="1"/>
</dbReference>
<dbReference type="NCBIfam" id="NF006826">
    <property type="entry name" value="PRK09347.1-3"/>
    <property type="match status" value="1"/>
</dbReference>
<dbReference type="InterPro" id="IPR043133">
    <property type="entry name" value="GTP-CH-I_C/QueF"/>
</dbReference>
<feature type="domain" description="7,8-dihydro-6-hydroxymethylpterin-pyrophosphokinase" evidence="14">
    <location>
        <begin position="88"/>
        <end position="99"/>
    </location>
</feature>
<keyword evidence="5 13" id="KW-0554">One-carbon metabolism</keyword>
<dbReference type="UniPathway" id="UPA00077">
    <property type="reaction ID" value="UER00155"/>
</dbReference>
<evidence type="ECO:0000313" key="16">
    <source>
        <dbReference type="Proteomes" id="UP000051957"/>
    </source>
</evidence>
<comment type="catalytic activity">
    <reaction evidence="1">
        <text>6-hydroxymethyl-7,8-dihydropterin + ATP = (7,8-dihydropterin-6-yl)methyl diphosphate + AMP + H(+)</text>
        <dbReference type="Rhea" id="RHEA:11412"/>
        <dbReference type="ChEBI" id="CHEBI:15378"/>
        <dbReference type="ChEBI" id="CHEBI:30616"/>
        <dbReference type="ChEBI" id="CHEBI:44841"/>
        <dbReference type="ChEBI" id="CHEBI:72950"/>
        <dbReference type="ChEBI" id="CHEBI:456215"/>
        <dbReference type="EC" id="2.7.6.3"/>
    </reaction>
</comment>
<dbReference type="GO" id="GO:0006730">
    <property type="term" value="P:one-carbon metabolic process"/>
    <property type="evidence" value="ECO:0007669"/>
    <property type="project" value="UniProtKB-UniRule"/>
</dbReference>
<dbReference type="RefSeq" id="WP_057909126.1">
    <property type="nucleotide sequence ID" value="NZ_AZGK01000001.1"/>
</dbReference>
<dbReference type="InterPro" id="IPR035907">
    <property type="entry name" value="Hppk_sf"/>
</dbReference>
<comment type="caution">
    <text evidence="15">The sequence shown here is derived from an EMBL/GenBank/DDBJ whole genome shotgun (WGS) entry which is preliminary data.</text>
</comment>
<comment type="catalytic activity">
    <reaction evidence="2 13">
        <text>GTP + H2O = 7,8-dihydroneopterin 3'-triphosphate + formate + H(+)</text>
        <dbReference type="Rhea" id="RHEA:17473"/>
        <dbReference type="ChEBI" id="CHEBI:15377"/>
        <dbReference type="ChEBI" id="CHEBI:15378"/>
        <dbReference type="ChEBI" id="CHEBI:15740"/>
        <dbReference type="ChEBI" id="CHEBI:37565"/>
        <dbReference type="ChEBI" id="CHEBI:58462"/>
        <dbReference type="EC" id="3.5.4.16"/>
    </reaction>
</comment>
<evidence type="ECO:0000256" key="6">
    <source>
        <dbReference type="ARBA" id="ARBA00022679"/>
    </source>
</evidence>
<evidence type="ECO:0000256" key="13">
    <source>
        <dbReference type="HAMAP-Rule" id="MF_00223"/>
    </source>
</evidence>
<comment type="pathway">
    <text evidence="4 13">Cofactor biosynthesis; 7,8-dihydroneopterin triphosphate biosynthesis; 7,8-dihydroneopterin triphosphate from GTP: step 1/1.</text>
</comment>
<dbReference type="InterPro" id="IPR001474">
    <property type="entry name" value="GTP_CycHdrlase_I"/>
</dbReference>
<dbReference type="NCBIfam" id="NF006825">
    <property type="entry name" value="PRK09347.1-2"/>
    <property type="match status" value="1"/>
</dbReference>
<dbReference type="PROSITE" id="PS00794">
    <property type="entry name" value="HPPK"/>
    <property type="match status" value="1"/>
</dbReference>
<keyword evidence="6" id="KW-0808">Transferase</keyword>
<evidence type="ECO:0000256" key="1">
    <source>
        <dbReference type="ARBA" id="ARBA00000198"/>
    </source>
</evidence>
<dbReference type="FunFam" id="3.30.1130.10:FF:000001">
    <property type="entry name" value="GTP cyclohydrolase 1"/>
    <property type="match status" value="1"/>
</dbReference>
<dbReference type="InterPro" id="IPR020602">
    <property type="entry name" value="GTP_CycHdrlase_I_dom"/>
</dbReference>
<evidence type="ECO:0000256" key="4">
    <source>
        <dbReference type="ARBA" id="ARBA00005080"/>
    </source>
</evidence>
<proteinExistence type="inferred from homology"/>
<dbReference type="Pfam" id="PF01288">
    <property type="entry name" value="HPPK"/>
    <property type="match status" value="1"/>
</dbReference>
<dbReference type="GO" id="GO:0005737">
    <property type="term" value="C:cytoplasm"/>
    <property type="evidence" value="ECO:0007669"/>
    <property type="project" value="TreeGrafter"/>
</dbReference>
<dbReference type="EC" id="3.5.4.16" evidence="13"/>
<dbReference type="GO" id="GO:0005524">
    <property type="term" value="F:ATP binding"/>
    <property type="evidence" value="ECO:0007669"/>
    <property type="project" value="UniProtKB-KW"/>
</dbReference>
<evidence type="ECO:0000256" key="3">
    <source>
        <dbReference type="ARBA" id="ARBA00005051"/>
    </source>
</evidence>
<name>A0A0R1Z9Q8_9LACO</name>
<dbReference type="SUPFAM" id="SSF55620">
    <property type="entry name" value="Tetrahydrobiopterin biosynthesis enzymes-like"/>
    <property type="match status" value="1"/>
</dbReference>
<protein>
    <recommendedName>
        <fullName evidence="13">GTP cyclohydrolase 1</fullName>
        <ecNumber evidence="13">3.5.4.16</ecNumber>
    </recommendedName>
    <alternativeName>
        <fullName evidence="13">GTP cyclohydrolase I</fullName>
        <shortName evidence="13">GTP-CH-I</shortName>
    </alternativeName>
</protein>
<dbReference type="GO" id="GO:0003934">
    <property type="term" value="F:GTP cyclohydrolase I activity"/>
    <property type="evidence" value="ECO:0007669"/>
    <property type="project" value="UniProtKB-UniRule"/>
</dbReference>
<keyword evidence="7 13" id="KW-0547">Nucleotide-binding</keyword>
<reference evidence="15 16" key="1">
    <citation type="journal article" date="2015" name="Genome Announc.">
        <title>Expanding the biotechnology potential of lactobacilli through comparative genomics of 213 strains and associated genera.</title>
        <authorList>
            <person name="Sun Z."/>
            <person name="Harris H.M."/>
            <person name="McCann A."/>
            <person name="Guo C."/>
            <person name="Argimon S."/>
            <person name="Zhang W."/>
            <person name="Yang X."/>
            <person name="Jeffery I.B."/>
            <person name="Cooney J.C."/>
            <person name="Kagawa T.F."/>
            <person name="Liu W."/>
            <person name="Song Y."/>
            <person name="Salvetti E."/>
            <person name="Wrobel A."/>
            <person name="Rasinkangas P."/>
            <person name="Parkhill J."/>
            <person name="Rea M.C."/>
            <person name="O'Sullivan O."/>
            <person name="Ritari J."/>
            <person name="Douillard F.P."/>
            <person name="Paul Ross R."/>
            <person name="Yang R."/>
            <person name="Briner A.E."/>
            <person name="Felis G.E."/>
            <person name="de Vos W.M."/>
            <person name="Barrangou R."/>
            <person name="Klaenhammer T.R."/>
            <person name="Caufield P.W."/>
            <person name="Cui Y."/>
            <person name="Zhang H."/>
            <person name="O'Toole P.W."/>
        </authorList>
    </citation>
    <scope>NUCLEOTIDE SEQUENCE [LARGE SCALE GENOMIC DNA]</scope>
    <source>
        <strain evidence="15 16">DSM 5707</strain>
    </source>
</reference>
<keyword evidence="10" id="KW-0067">ATP-binding</keyword>
<dbReference type="Pfam" id="PF01227">
    <property type="entry name" value="GTP_cyclohydroI"/>
    <property type="match status" value="1"/>
</dbReference>
<dbReference type="PANTHER" id="PTHR11109">
    <property type="entry name" value="GTP CYCLOHYDROLASE I"/>
    <property type="match status" value="1"/>
</dbReference>
<keyword evidence="13" id="KW-0862">Zinc</keyword>
<organism evidence="15 16">
    <name type="scientific">Lentilactobacillus parabuchneri DSM 5707 = NBRC 107865</name>
    <dbReference type="NCBI Taxonomy" id="1423784"/>
    <lineage>
        <taxon>Bacteria</taxon>
        <taxon>Bacillati</taxon>
        <taxon>Bacillota</taxon>
        <taxon>Bacilli</taxon>
        <taxon>Lactobacillales</taxon>
        <taxon>Lactobacillaceae</taxon>
        <taxon>Lentilactobacillus</taxon>
    </lineage>
</organism>
<dbReference type="GO" id="GO:0006729">
    <property type="term" value="P:tetrahydrobiopterin biosynthetic process"/>
    <property type="evidence" value="ECO:0007669"/>
    <property type="project" value="TreeGrafter"/>
</dbReference>
<dbReference type="GO" id="GO:0005525">
    <property type="term" value="F:GTP binding"/>
    <property type="evidence" value="ECO:0007669"/>
    <property type="project" value="UniProtKB-KW"/>
</dbReference>
<comment type="similarity">
    <text evidence="13">Belongs to the GTP cyclohydrolase I family.</text>
</comment>
<dbReference type="GO" id="GO:0003848">
    <property type="term" value="F:2-amino-4-hydroxy-6-hydroxymethyldihydropteridine diphosphokinase activity"/>
    <property type="evidence" value="ECO:0007669"/>
    <property type="project" value="UniProtKB-EC"/>
</dbReference>
<dbReference type="AlphaFoldDB" id="A0A0R1Z9Q8"/>
<evidence type="ECO:0000256" key="2">
    <source>
        <dbReference type="ARBA" id="ARBA00001052"/>
    </source>
</evidence>
<evidence type="ECO:0000256" key="7">
    <source>
        <dbReference type="ARBA" id="ARBA00022741"/>
    </source>
</evidence>
<evidence type="ECO:0000256" key="9">
    <source>
        <dbReference type="ARBA" id="ARBA00022801"/>
    </source>
</evidence>
<dbReference type="GeneID" id="69803995"/>
<gene>
    <name evidence="13" type="primary">folE</name>
    <name evidence="15" type="ORF">FC51_GL000326</name>
</gene>
<feature type="binding site" evidence="13">
    <location>
        <position position="312"/>
    </location>
    <ligand>
        <name>Zn(2+)</name>
        <dbReference type="ChEBI" id="CHEBI:29105"/>
    </ligand>
</feature>
<dbReference type="InterPro" id="IPR018234">
    <property type="entry name" value="GTP_CycHdrlase_I_CS"/>
</dbReference>
<keyword evidence="9 13" id="KW-0378">Hydrolase</keyword>
<dbReference type="HAMAP" id="MF_00223">
    <property type="entry name" value="FolE"/>
    <property type="match status" value="1"/>
</dbReference>